<organism evidence="2">
    <name type="scientific">uncultured Gemmatimonadota bacterium</name>
    <dbReference type="NCBI Taxonomy" id="203437"/>
    <lineage>
        <taxon>Bacteria</taxon>
        <taxon>Pseudomonadati</taxon>
        <taxon>Gemmatimonadota</taxon>
        <taxon>environmental samples</taxon>
    </lineage>
</organism>
<feature type="compositionally biased region" description="Basic residues" evidence="1">
    <location>
        <begin position="91"/>
        <end position="104"/>
    </location>
</feature>
<feature type="non-terminal residue" evidence="2">
    <location>
        <position position="1"/>
    </location>
</feature>
<feature type="compositionally biased region" description="Low complexity" evidence="1">
    <location>
        <begin position="17"/>
        <end position="27"/>
    </location>
</feature>
<accession>A0A6J4MZR9</accession>
<reference evidence="2" key="1">
    <citation type="submission" date="2020-02" db="EMBL/GenBank/DDBJ databases">
        <authorList>
            <person name="Meier V. D."/>
        </authorList>
    </citation>
    <scope>NUCLEOTIDE SEQUENCE</scope>
    <source>
        <strain evidence="2">AVDCRST_MAG89</strain>
    </source>
</reference>
<proteinExistence type="predicted"/>
<dbReference type="EMBL" id="CADCTV010001010">
    <property type="protein sequence ID" value="CAA9373521.1"/>
    <property type="molecule type" value="Genomic_DNA"/>
</dbReference>
<gene>
    <name evidence="2" type="ORF">AVDCRST_MAG89-4804</name>
</gene>
<name>A0A6J4MZR9_9BACT</name>
<evidence type="ECO:0000256" key="1">
    <source>
        <dbReference type="SAM" id="MobiDB-lite"/>
    </source>
</evidence>
<feature type="region of interest" description="Disordered" evidence="1">
    <location>
        <begin position="16"/>
        <end position="161"/>
    </location>
</feature>
<evidence type="ECO:0000313" key="2">
    <source>
        <dbReference type="EMBL" id="CAA9373521.1"/>
    </source>
</evidence>
<feature type="compositionally biased region" description="Basic residues" evidence="1">
    <location>
        <begin position="118"/>
        <end position="139"/>
    </location>
</feature>
<feature type="non-terminal residue" evidence="2">
    <location>
        <position position="161"/>
    </location>
</feature>
<dbReference type="AlphaFoldDB" id="A0A6J4MZR9"/>
<sequence>ASDYHLRAPPLRRRLLAGRSGRGASRGCTTRGHHANCGEPAAARDPGRGHARPHHLDCAAGGRARPLGGGAVPGPHQRPRHLGGHLEGRLRTRHRLRQGKRARAARAADGAPWPARSKQARRHHLRRPAAGARRRRAPRGRPGGVPPRSGDPRAGPLRGAL</sequence>
<protein>
    <submittedName>
        <fullName evidence="2">Uncharacterized protein</fullName>
    </submittedName>
</protein>
<feature type="compositionally biased region" description="Low complexity" evidence="1">
    <location>
        <begin position="105"/>
        <end position="116"/>
    </location>
</feature>